<dbReference type="FunFam" id="1.25.40.10:FF:000442">
    <property type="entry name" value="Pentatricopeptide repeat-containing protein At3g49710"/>
    <property type="match status" value="1"/>
</dbReference>
<dbReference type="Pfam" id="PF20431">
    <property type="entry name" value="E_motif"/>
    <property type="match status" value="1"/>
</dbReference>
<comment type="caution">
    <text evidence="3">The sequence shown here is derived from an EMBL/GenBank/DDBJ whole genome shotgun (WGS) entry which is preliminary data.</text>
</comment>
<evidence type="ECO:0000256" key="1">
    <source>
        <dbReference type="ARBA" id="ARBA00022737"/>
    </source>
</evidence>
<feature type="repeat" description="PPR" evidence="2">
    <location>
        <begin position="40"/>
        <end position="70"/>
    </location>
</feature>
<dbReference type="InterPro" id="IPR046848">
    <property type="entry name" value="E_motif"/>
</dbReference>
<reference evidence="3" key="1">
    <citation type="submission" date="2022-08" db="EMBL/GenBank/DDBJ databases">
        <authorList>
            <person name="Gutierrez-Valencia J."/>
        </authorList>
    </citation>
    <scope>NUCLEOTIDE SEQUENCE</scope>
</reference>
<evidence type="ECO:0000313" key="3">
    <source>
        <dbReference type="EMBL" id="CAI0388113.1"/>
    </source>
</evidence>
<dbReference type="FunFam" id="1.25.40.10:FF:000090">
    <property type="entry name" value="Pentatricopeptide repeat-containing protein, chloroplastic"/>
    <property type="match status" value="1"/>
</dbReference>
<accession>A0AAV0HT73</accession>
<dbReference type="InterPro" id="IPR046960">
    <property type="entry name" value="PPR_At4g14850-like_plant"/>
</dbReference>
<dbReference type="GO" id="GO:0003723">
    <property type="term" value="F:RNA binding"/>
    <property type="evidence" value="ECO:0007669"/>
    <property type="project" value="InterPro"/>
</dbReference>
<dbReference type="Pfam" id="PF13041">
    <property type="entry name" value="PPR_2"/>
    <property type="match status" value="1"/>
</dbReference>
<dbReference type="NCBIfam" id="TIGR00756">
    <property type="entry name" value="PPR"/>
    <property type="match status" value="3"/>
</dbReference>
<feature type="repeat" description="PPR" evidence="2">
    <location>
        <begin position="330"/>
        <end position="364"/>
    </location>
</feature>
<evidence type="ECO:0008006" key="5">
    <source>
        <dbReference type="Google" id="ProtNLM"/>
    </source>
</evidence>
<dbReference type="AlphaFoldDB" id="A0AAV0HT73"/>
<feature type="repeat" description="PPR" evidence="2">
    <location>
        <begin position="71"/>
        <end position="105"/>
    </location>
</feature>
<dbReference type="PANTHER" id="PTHR47926">
    <property type="entry name" value="PENTATRICOPEPTIDE REPEAT-CONTAINING PROTEIN"/>
    <property type="match status" value="1"/>
</dbReference>
<dbReference type="FunFam" id="1.25.40.10:FF:000285">
    <property type="entry name" value="Pentatricopeptide repeat-containing protein, chloroplastic"/>
    <property type="match status" value="1"/>
</dbReference>
<feature type="repeat" description="PPR" evidence="2">
    <location>
        <begin position="243"/>
        <end position="277"/>
    </location>
</feature>
<dbReference type="PANTHER" id="PTHR47926:SF406">
    <property type="entry name" value="REPEAT (PPR) SUPERFAMILY PROTEIN, PUTATIVE-RELATED"/>
    <property type="match status" value="1"/>
</dbReference>
<organism evidence="3 4">
    <name type="scientific">Linum tenue</name>
    <dbReference type="NCBI Taxonomy" id="586396"/>
    <lineage>
        <taxon>Eukaryota</taxon>
        <taxon>Viridiplantae</taxon>
        <taxon>Streptophyta</taxon>
        <taxon>Embryophyta</taxon>
        <taxon>Tracheophyta</taxon>
        <taxon>Spermatophyta</taxon>
        <taxon>Magnoliopsida</taxon>
        <taxon>eudicotyledons</taxon>
        <taxon>Gunneridae</taxon>
        <taxon>Pentapetalae</taxon>
        <taxon>rosids</taxon>
        <taxon>fabids</taxon>
        <taxon>Malpighiales</taxon>
        <taxon>Linaceae</taxon>
        <taxon>Linum</taxon>
    </lineage>
</organism>
<dbReference type="Pfam" id="PF01535">
    <property type="entry name" value="PPR"/>
    <property type="match status" value="7"/>
</dbReference>
<dbReference type="PROSITE" id="PS51375">
    <property type="entry name" value="PPR"/>
    <property type="match status" value="6"/>
</dbReference>
<dbReference type="GO" id="GO:0009451">
    <property type="term" value="P:RNA modification"/>
    <property type="evidence" value="ECO:0007669"/>
    <property type="project" value="InterPro"/>
</dbReference>
<keyword evidence="4" id="KW-1185">Reference proteome</keyword>
<dbReference type="InterPro" id="IPR002885">
    <property type="entry name" value="PPR_rpt"/>
</dbReference>
<feature type="repeat" description="PPR" evidence="2">
    <location>
        <begin position="141"/>
        <end position="175"/>
    </location>
</feature>
<dbReference type="InterPro" id="IPR011990">
    <property type="entry name" value="TPR-like_helical_dom_sf"/>
</dbReference>
<dbReference type="EMBL" id="CAMGYJ010000002">
    <property type="protein sequence ID" value="CAI0388113.1"/>
    <property type="molecule type" value="Genomic_DNA"/>
</dbReference>
<feature type="repeat" description="PPR" evidence="2">
    <location>
        <begin position="429"/>
        <end position="463"/>
    </location>
</feature>
<evidence type="ECO:0000313" key="4">
    <source>
        <dbReference type="Proteomes" id="UP001154282"/>
    </source>
</evidence>
<gene>
    <name evidence="3" type="ORF">LITE_LOCUS5723</name>
</gene>
<keyword evidence="1" id="KW-0677">Repeat</keyword>
<proteinExistence type="predicted"/>
<dbReference type="Gene3D" id="1.25.40.10">
    <property type="entry name" value="Tetratricopeptide repeat domain"/>
    <property type="match status" value="4"/>
</dbReference>
<evidence type="ECO:0000256" key="2">
    <source>
        <dbReference type="PROSITE-ProRule" id="PRU00708"/>
    </source>
</evidence>
<name>A0AAV0HT73_9ROSI</name>
<sequence length="586" mass="64287">MVVSGFVPTTFVSNCLMQMYVRCSNLVDANKLFDGMTQRDVVSYNAVIFGYAGCGEMGIARKIFDEMPVRDVVSWNSIISGFLQNGEHGKAMAVFSEMGRSGVKLDRTTFAVALKASAGLGDCYVGVQIHGLAIRLGLVNDVFTGSALLDMYGKCNRVDDSLRVFREIPEKNWVSWSAMIATCTQNDRLFMGLELFNEMQNTGGVGVSQSIYATIFRSCAGLSASDLGAQFHCHAIKTDFGSDVIVGTATLDMYAKSGSIGDAHKIFNSMRKHNLRSYNAIIVGYARCGEGLGFDEITLSGAFCGCASIKETFLGLQLHALTMKTVFGTNVCVVNAMIDMYGKCGALFEATSVFNEMIYRDAVSWNAIIAANEQNGSEDNTLPLFSLMLQFEQQLQSDVYISSTLVDMYSNCGKLQDSELMYEKEPKKDLVALNSLICGYSQHGLGEKALMVFEEKRPEKVNPNRTTFLSDLQACAHKGLLGTGMCYFHTMQQEHRLEPEIEYYSCMVDLLGRSGKTEEALGLIEGMPFEADAVIWRTLLSICKTDGNVEIAEKAASCILQLEPDDSSAYILLCNSYADAGMWGLK</sequence>
<protein>
    <recommendedName>
        <fullName evidence="5">Pentatricopeptide repeat-containing protein</fullName>
    </recommendedName>
</protein>
<dbReference type="Proteomes" id="UP001154282">
    <property type="component" value="Unassembled WGS sequence"/>
</dbReference>